<dbReference type="GO" id="GO:0046872">
    <property type="term" value="F:metal ion binding"/>
    <property type="evidence" value="ECO:0007669"/>
    <property type="project" value="UniProtKB-KW"/>
</dbReference>
<dbReference type="GO" id="GO:0005658">
    <property type="term" value="C:alpha DNA polymerase:primase complex"/>
    <property type="evidence" value="ECO:0007669"/>
    <property type="project" value="UniProtKB-ARBA"/>
</dbReference>
<dbReference type="EC" id="2.7.7.-" evidence="9"/>
<evidence type="ECO:0000256" key="1">
    <source>
        <dbReference type="ARBA" id="ARBA00009762"/>
    </source>
</evidence>
<dbReference type="Pfam" id="PF01896">
    <property type="entry name" value="DNA_primase_S"/>
    <property type="match status" value="1"/>
</dbReference>
<gene>
    <name evidence="11" type="ORF">TGVAND_260680</name>
</gene>
<keyword evidence="3 9" id="KW-0639">Primosome</keyword>
<dbReference type="GO" id="GO:0003899">
    <property type="term" value="F:DNA-directed RNA polymerase activity"/>
    <property type="evidence" value="ECO:0007669"/>
    <property type="project" value="InterPro"/>
</dbReference>
<reference evidence="11 12" key="1">
    <citation type="submission" date="2014-08" db="EMBL/GenBank/DDBJ databases">
        <authorList>
            <person name="Sibley D."/>
            <person name="Venepally P."/>
            <person name="Karamycheva S."/>
            <person name="Hadjithomas M."/>
            <person name="Khan A."/>
            <person name="Brunk B."/>
            <person name="Roos D."/>
            <person name="Caler E."/>
            <person name="Lorenzi H."/>
        </authorList>
    </citation>
    <scope>NUCLEOTIDE SEQUENCE [LARGE SCALE GENOMIC DNA]</scope>
    <source>
        <strain evidence="11 12">VAND</strain>
    </source>
</reference>
<dbReference type="InterPro" id="IPR002755">
    <property type="entry name" value="DNA_primase_S"/>
</dbReference>
<dbReference type="Proteomes" id="UP000028840">
    <property type="component" value="Unassembled WGS sequence"/>
</dbReference>
<evidence type="ECO:0000256" key="7">
    <source>
        <dbReference type="ARBA" id="ARBA00022723"/>
    </source>
</evidence>
<evidence type="ECO:0000256" key="2">
    <source>
        <dbReference type="ARBA" id="ARBA00022478"/>
    </source>
</evidence>
<evidence type="ECO:0000256" key="9">
    <source>
        <dbReference type="RuleBase" id="RU003514"/>
    </source>
</evidence>
<feature type="region of interest" description="Disordered" evidence="10">
    <location>
        <begin position="295"/>
        <end position="319"/>
    </location>
</feature>
<comment type="similarity">
    <text evidence="1 9">Belongs to the eukaryotic-type primase small subunit family.</text>
</comment>
<evidence type="ECO:0000256" key="4">
    <source>
        <dbReference type="ARBA" id="ARBA00022679"/>
    </source>
</evidence>
<proteinExistence type="inferred from homology"/>
<dbReference type="InterPro" id="IPR014052">
    <property type="entry name" value="DNA_primase_ssu_euk/arc"/>
</dbReference>
<evidence type="ECO:0000313" key="12">
    <source>
        <dbReference type="Proteomes" id="UP000028840"/>
    </source>
</evidence>
<evidence type="ECO:0000256" key="10">
    <source>
        <dbReference type="SAM" id="MobiDB-lite"/>
    </source>
</evidence>
<evidence type="ECO:0000256" key="5">
    <source>
        <dbReference type="ARBA" id="ARBA00022695"/>
    </source>
</evidence>
<keyword evidence="6 9" id="KW-0235">DNA replication</keyword>
<dbReference type="CDD" id="cd04860">
    <property type="entry name" value="AE_Prim_S"/>
    <property type="match status" value="1"/>
</dbReference>
<organism evidence="11 12">
    <name type="scientific">Toxoplasma gondii VAND</name>
    <dbReference type="NCBI Taxonomy" id="933077"/>
    <lineage>
        <taxon>Eukaryota</taxon>
        <taxon>Sar</taxon>
        <taxon>Alveolata</taxon>
        <taxon>Apicomplexa</taxon>
        <taxon>Conoidasida</taxon>
        <taxon>Coccidia</taxon>
        <taxon>Eucoccidiorida</taxon>
        <taxon>Eimeriorina</taxon>
        <taxon>Sarcocystidae</taxon>
        <taxon>Toxoplasma</taxon>
    </lineage>
</organism>
<accession>A0A086QDJ2</accession>
<dbReference type="GO" id="GO:0006269">
    <property type="term" value="P:DNA replication, synthesis of primer"/>
    <property type="evidence" value="ECO:0007669"/>
    <property type="project" value="UniProtKB-KW"/>
</dbReference>
<dbReference type="VEuPathDB" id="ToxoDB:TGVAND_260680"/>
<protein>
    <recommendedName>
        <fullName evidence="9">DNA primase</fullName>
        <ecNumber evidence="9">2.7.7.-</ecNumber>
    </recommendedName>
</protein>
<keyword evidence="8" id="KW-0804">Transcription</keyword>
<keyword evidence="2 9" id="KW-0240">DNA-directed RNA polymerase</keyword>
<name>A0A086QDJ2_TOXGO</name>
<keyword evidence="7" id="KW-0479">Metal-binding</keyword>
<dbReference type="SUPFAM" id="SSF56747">
    <property type="entry name" value="Prim-pol domain"/>
    <property type="match status" value="1"/>
</dbReference>
<keyword evidence="5" id="KW-0548">Nucleotidyltransferase</keyword>
<keyword evidence="4 9" id="KW-0808">Transferase</keyword>
<evidence type="ECO:0000313" key="11">
    <source>
        <dbReference type="EMBL" id="KFH10674.1"/>
    </source>
</evidence>
<dbReference type="OrthoDB" id="19606at2759"/>
<dbReference type="PANTHER" id="PTHR10536">
    <property type="entry name" value="DNA PRIMASE SMALL SUBUNIT"/>
    <property type="match status" value="1"/>
</dbReference>
<sequence length="522" mass="59390">MVQQADAPLPHDASVADKDLLFYYDKLFPFGELSKWLTYKNSPHLPESEANDPLFFAKREVCFTCRKPGGLDNADEFFLRWQSFRTVEEMKEKLKDMSSLVCFKFDFGAVYSVPVSEKDSSHSAFRPEQKELVFDIDMNDYDDIRTCCTDKRVCQKCWTFLEVAMSLLDAALREDFGFENILWVFSGRRGVHCWVCDSSARLLPSDGRAQLCEYLNICTGTDQQVKKVTLRGGRVQPPSVDRAFCLAYRQFQRLLEEQDFFASNARALPASGDFPDSAAPQFHYQKLLNYLPDLSDSSSSHSRPWKGNAKNERRDGRGGGVFAAAKPHMSAWVEKRLREKSGFSSEELFNELCAVSGCPRPRDFSGRVEDVKQIPSFVKEIVLAYSYPRLDINVSKDIGHLLKSPFCIHHGTGKFRFHLIDLLVSPTVSDLSSDVVFPSCSLVKPRLRSPRGRTREDARRFGEFALRSGASPHSHLATPAIRRSEPRPLAATPTHVTGPIPRLFQRQVPLHSPEKRRRRNEM</sequence>
<evidence type="ECO:0000256" key="6">
    <source>
        <dbReference type="ARBA" id="ARBA00022705"/>
    </source>
</evidence>
<evidence type="ECO:0000256" key="8">
    <source>
        <dbReference type="ARBA" id="ARBA00023163"/>
    </source>
</evidence>
<dbReference type="Gene3D" id="3.90.920.10">
    <property type="entry name" value="DNA primase, PRIM domain"/>
    <property type="match status" value="1"/>
</dbReference>
<comment type="caution">
    <text evidence="11">The sequence shown here is derived from an EMBL/GenBank/DDBJ whole genome shotgun (WGS) entry which is preliminary data.</text>
</comment>
<dbReference type="EMBL" id="AEYJ02000376">
    <property type="protein sequence ID" value="KFH10674.1"/>
    <property type="molecule type" value="Genomic_DNA"/>
</dbReference>
<evidence type="ECO:0000256" key="3">
    <source>
        <dbReference type="ARBA" id="ARBA00022515"/>
    </source>
</evidence>
<reference evidence="11 12" key="2">
    <citation type="journal article" date="2015" name="Eukaryot. Cell">
        <title>Genetic mapping reveals that sinefungin resistance in Toxoplasma gondii is controlled by a putative amino acid transporter locus that can be used as a negative selectable marker.</title>
        <authorList>
            <person name="Behnke M.S."/>
            <person name="Khan A."/>
            <person name="Sibley L.D."/>
        </authorList>
    </citation>
    <scope>NUCLEOTIDE SEQUENCE [LARGE SCALE GENOMIC DNA]</scope>
    <source>
        <strain evidence="11 12">VAND</strain>
    </source>
</reference>
<dbReference type="AlphaFoldDB" id="A0A086QDJ2"/>